<dbReference type="PROSITE" id="PS50975">
    <property type="entry name" value="ATP_GRASP"/>
    <property type="match status" value="1"/>
</dbReference>
<dbReference type="GO" id="GO:0005737">
    <property type="term" value="C:cytoplasm"/>
    <property type="evidence" value="ECO:0007669"/>
    <property type="project" value="TreeGrafter"/>
</dbReference>
<keyword evidence="1" id="KW-0067">ATP-binding</keyword>
<dbReference type="PANTHER" id="PTHR21621">
    <property type="entry name" value="RIBOSOMAL PROTEIN S6 MODIFICATION PROTEIN"/>
    <property type="match status" value="1"/>
</dbReference>
<dbReference type="AlphaFoldDB" id="A0A1S9T9T5"/>
<dbReference type="Pfam" id="PF14398">
    <property type="entry name" value="ATPgrasp_YheCD"/>
    <property type="match status" value="2"/>
</dbReference>
<name>A0A1S9T9T5_BACCE</name>
<dbReference type="GO" id="GO:0016879">
    <property type="term" value="F:ligase activity, forming carbon-nitrogen bonds"/>
    <property type="evidence" value="ECO:0007669"/>
    <property type="project" value="TreeGrafter"/>
</dbReference>
<dbReference type="EMBL" id="MUAJ01000073">
    <property type="protein sequence ID" value="OOR06662.1"/>
    <property type="molecule type" value="Genomic_DNA"/>
</dbReference>
<protein>
    <recommendedName>
        <fullName evidence="2">ATP-grasp domain-containing protein</fullName>
    </recommendedName>
</protein>
<dbReference type="InterPro" id="IPR026838">
    <property type="entry name" value="YheC/D"/>
</dbReference>
<evidence type="ECO:0000313" key="4">
    <source>
        <dbReference type="Proteomes" id="UP000190906"/>
    </source>
</evidence>
<accession>A0A1S9T9T5</accession>
<dbReference type="InterPro" id="IPR011761">
    <property type="entry name" value="ATP-grasp"/>
</dbReference>
<dbReference type="GO" id="GO:0046872">
    <property type="term" value="F:metal ion binding"/>
    <property type="evidence" value="ECO:0007669"/>
    <property type="project" value="InterPro"/>
</dbReference>
<organism evidence="3 4">
    <name type="scientific">Bacillus cereus</name>
    <dbReference type="NCBI Taxonomy" id="1396"/>
    <lineage>
        <taxon>Bacteria</taxon>
        <taxon>Bacillati</taxon>
        <taxon>Bacillota</taxon>
        <taxon>Bacilli</taxon>
        <taxon>Bacillales</taxon>
        <taxon>Bacillaceae</taxon>
        <taxon>Bacillus</taxon>
        <taxon>Bacillus cereus group</taxon>
    </lineage>
</organism>
<dbReference type="PANTHER" id="PTHR21621:SF0">
    <property type="entry name" value="BETA-CITRYLGLUTAMATE SYNTHASE B-RELATED"/>
    <property type="match status" value="1"/>
</dbReference>
<dbReference type="GO" id="GO:0005524">
    <property type="term" value="F:ATP binding"/>
    <property type="evidence" value="ECO:0007669"/>
    <property type="project" value="UniProtKB-UniRule"/>
</dbReference>
<proteinExistence type="predicted"/>
<dbReference type="SUPFAM" id="SSF56059">
    <property type="entry name" value="Glutathione synthetase ATP-binding domain-like"/>
    <property type="match status" value="1"/>
</dbReference>
<comment type="caution">
    <text evidence="3">The sequence shown here is derived from an EMBL/GenBank/DDBJ whole genome shotgun (WGS) entry which is preliminary data.</text>
</comment>
<evidence type="ECO:0000259" key="2">
    <source>
        <dbReference type="PROSITE" id="PS50975"/>
    </source>
</evidence>
<evidence type="ECO:0000313" key="3">
    <source>
        <dbReference type="EMBL" id="OOR06662.1"/>
    </source>
</evidence>
<feature type="domain" description="ATP-grasp" evidence="2">
    <location>
        <begin position="244"/>
        <end position="478"/>
    </location>
</feature>
<reference evidence="3 4" key="1">
    <citation type="submission" date="2017-01" db="EMBL/GenBank/DDBJ databases">
        <title>Bacillus cereus isolates.</title>
        <authorList>
            <person name="Beno S.M."/>
        </authorList>
    </citation>
    <scope>NUCLEOTIDE SEQUENCE [LARGE SCALE GENOMIC DNA]</scope>
    <source>
        <strain evidence="3 4">FSL H8-0485</strain>
    </source>
</reference>
<keyword evidence="1" id="KW-0547">Nucleotide-binding</keyword>
<evidence type="ECO:0000256" key="1">
    <source>
        <dbReference type="PROSITE-ProRule" id="PRU00409"/>
    </source>
</evidence>
<dbReference type="Gene3D" id="3.30.470.20">
    <property type="entry name" value="ATP-grasp fold, B domain"/>
    <property type="match status" value="1"/>
</dbReference>
<gene>
    <name evidence="3" type="ORF">BW897_30735</name>
</gene>
<dbReference type="Proteomes" id="UP000190906">
    <property type="component" value="Unassembled WGS sequence"/>
</dbReference>
<sequence>MKFKKQKKKRKSKKYFKKRRKQKKLNISQEHIQQIILKADPSLSCLFPETIRLQDANDVCSFLEKHHHVILQPISQKLDTQVVTVLIDSNQQYEMQYGNEILRFPDKEYMVSYVKDHIQVASYLAQQHIPFATIKNNLFDLRVILQQRKGSGVWKVTERYVEVTNEIFTIHQAIYDSNLQEINIDELVKNMDAIALQVVQKLGEAFPYHRRWGFDIKIDQNKNVWISKTHASPPRVKGNKQRMYSFLQTDEYVSSLFPETMQLNETQDLWLLLDKYRHVVLKPISGSLGTGIIKLLIDSNDQCEMQYGNQTLKDLNKKQLLAHVQKKMKPKPYLVQEYIQLAKIENCPFDVRVIVQQKSTEFTYIVTGIYAKVAQEGYFTTNLAKKGKVLTLQQAIDRSHLNKVTTIDELVKNIDHAALQIAQKLGEISPHHRIWGLDVGIDHHGKIWIIEANSNPGMKGFKKLENKSMYKMIQAYKKIK</sequence>